<keyword evidence="1" id="KW-0547">Nucleotide-binding</keyword>
<dbReference type="Proteomes" id="UP001195483">
    <property type="component" value="Unassembled WGS sequence"/>
</dbReference>
<keyword evidence="1" id="KW-0067">ATP-binding</keyword>
<dbReference type="InterPro" id="IPR011761">
    <property type="entry name" value="ATP-grasp"/>
</dbReference>
<dbReference type="InterPro" id="IPR031046">
    <property type="entry name" value="CARNS1"/>
</dbReference>
<dbReference type="PROSITE" id="PS50975">
    <property type="entry name" value="ATP_GRASP"/>
    <property type="match status" value="1"/>
</dbReference>
<dbReference type="Gene3D" id="3.30.470.20">
    <property type="entry name" value="ATP-grasp fold, B domain"/>
    <property type="match status" value="1"/>
</dbReference>
<dbReference type="GO" id="GO:0005524">
    <property type="term" value="F:ATP binding"/>
    <property type="evidence" value="ECO:0007669"/>
    <property type="project" value="UniProtKB-UniRule"/>
</dbReference>
<dbReference type="PANTHER" id="PTHR48066:SF1">
    <property type="entry name" value="CARNOSINE SYNTHASE 1"/>
    <property type="match status" value="1"/>
</dbReference>
<feature type="domain" description="ATP-grasp" evidence="2">
    <location>
        <begin position="691"/>
        <end position="895"/>
    </location>
</feature>
<dbReference type="GO" id="GO:0016887">
    <property type="term" value="F:ATP hydrolysis activity"/>
    <property type="evidence" value="ECO:0007669"/>
    <property type="project" value="InterPro"/>
</dbReference>
<evidence type="ECO:0000313" key="4">
    <source>
        <dbReference type="Proteomes" id="UP001195483"/>
    </source>
</evidence>
<sequence length="1005" mass="112045">MEVSLETIGALAGKIEAAKLLKLPAEEFLTVLDNKVLSNEALLEVDNKTAEQAEVTLEPFENSNEDNDDCDNLLSTIRITTVADEYTTCTGSYRAWSTDMNLGPYSQDIPVPDEDENVGNYYEALQYTLYETGCPETIDRTNKPKTVLKDTVSITILSSPVECMTILMEGGRQCPGDMLLVLSTSWLSKKKSETKEGFYSLYVHKAIAFGATGDTFLETYDPPRKTTYLVNFFTSACTNGQRNDGAEIEADLDCPTSSSLKLTQLVDDKVWTRCIMAKVGMAFPETLAFVFESDIMYPQQEDICVVHIDKEKMSLNAIIHNEITKHLNRCLEKGIEKIVVKPSGVMWHGSSGVTFHYTTDQDEIIRFVQELLTFIQKGDAVLVEAFQKTIKPIKSGKVLKWACTDDLAVRLRATVCRCPEDIAITTNVNCGLASKDEPVNGDNTIAQSLKTTLTAFGITNEIEVARFEEEVRQKGAALLESIMCHENDLSTAERGGLRAQTDIIGIDFVITRRNGVLTPVGIEVNSHDCTINCQIYENLYHLEKGTSVGPWVQTMIARSQKYVLAGKKILVIGAGGYSKAFIWPAAQDMGVKVILIEVNPNHFAAEEVSEFIHYDFSDHSNDDDHAVKIYQLLRKKNMRVDGCLTFWEDCVPLAAKMCNLLNLTGPSVRGAMNAKNKSSTLSVLRKRTADIPHFPRTYLYTSWFTSIGGRADLENATKVRKFPLIMKLEYGSSAVGVAMVKCAEELEEKYMELSSTFQKDEDYFGIGLGHGNTVMVMEYIGGTEHDVDVVIFERKLVAAFVSDNGPTRGKTFTETAACMPSCLPYDKQRQLITAAYQCCTEIGLENGVFNVEMKMISTGPKLVEINGRMGGFYLRDWIKKLYAVDMIMCAFLVSCGIRPSCPERKPKGQFMGVMCIPSLHSHMLNDPDTLSRRQELESKGIIHFNQFDEHADIGKDGFEEPFANVAVMENDVLSAKQKLLELAKEFNITDPTYNVADFLGDFKNY</sequence>
<keyword evidence="4" id="KW-1185">Reference proteome</keyword>
<dbReference type="GO" id="GO:0035499">
    <property type="term" value="P:carnosine biosynthetic process"/>
    <property type="evidence" value="ECO:0007669"/>
    <property type="project" value="InterPro"/>
</dbReference>
<reference evidence="3" key="2">
    <citation type="journal article" date="2021" name="Genome Biol. Evol.">
        <title>Developing a high-quality reference genome for a parasitic bivalve with doubly uniparental inheritance (Bivalvia: Unionida).</title>
        <authorList>
            <person name="Smith C.H."/>
        </authorList>
    </citation>
    <scope>NUCLEOTIDE SEQUENCE</scope>
    <source>
        <strain evidence="3">CHS0354</strain>
        <tissue evidence="3">Mantle</tissue>
    </source>
</reference>
<dbReference type="Pfam" id="PF13535">
    <property type="entry name" value="ATP-grasp_4"/>
    <property type="match status" value="1"/>
</dbReference>
<proteinExistence type="predicted"/>
<dbReference type="GO" id="GO:0047730">
    <property type="term" value="F:carnosine synthase activity"/>
    <property type="evidence" value="ECO:0007669"/>
    <property type="project" value="InterPro"/>
</dbReference>
<accession>A0AAE0VGU1</accession>
<evidence type="ECO:0000313" key="3">
    <source>
        <dbReference type="EMBL" id="KAK3577753.1"/>
    </source>
</evidence>
<reference evidence="3" key="3">
    <citation type="submission" date="2023-05" db="EMBL/GenBank/DDBJ databases">
        <authorList>
            <person name="Smith C.H."/>
        </authorList>
    </citation>
    <scope>NUCLEOTIDE SEQUENCE</scope>
    <source>
        <strain evidence="3">CHS0354</strain>
        <tissue evidence="3">Mantle</tissue>
    </source>
</reference>
<dbReference type="Pfam" id="PF18130">
    <property type="entry name" value="ATPgrasp_N"/>
    <property type="match status" value="1"/>
</dbReference>
<dbReference type="GO" id="GO:0046872">
    <property type="term" value="F:metal ion binding"/>
    <property type="evidence" value="ECO:0007669"/>
    <property type="project" value="InterPro"/>
</dbReference>
<dbReference type="EMBL" id="JAEAOA010000983">
    <property type="protein sequence ID" value="KAK3577753.1"/>
    <property type="molecule type" value="Genomic_DNA"/>
</dbReference>
<dbReference type="Gene3D" id="3.40.50.20">
    <property type="match status" value="1"/>
</dbReference>
<gene>
    <name evidence="3" type="ORF">CHS0354_015792</name>
</gene>
<evidence type="ECO:0000256" key="1">
    <source>
        <dbReference type="PROSITE-ProRule" id="PRU00409"/>
    </source>
</evidence>
<protein>
    <recommendedName>
        <fullName evidence="2">ATP-grasp domain-containing protein</fullName>
    </recommendedName>
</protein>
<reference evidence="3" key="1">
    <citation type="journal article" date="2021" name="Genome Biol. Evol.">
        <title>A High-Quality Reference Genome for a Parasitic Bivalve with Doubly Uniparental Inheritance (Bivalvia: Unionida).</title>
        <authorList>
            <person name="Smith C.H."/>
        </authorList>
    </citation>
    <scope>NUCLEOTIDE SEQUENCE</scope>
    <source>
        <strain evidence="3">CHS0354</strain>
    </source>
</reference>
<dbReference type="InterPro" id="IPR041472">
    <property type="entry name" value="BL00235/CARNS1_N"/>
</dbReference>
<organism evidence="3 4">
    <name type="scientific">Potamilus streckersoni</name>
    <dbReference type="NCBI Taxonomy" id="2493646"/>
    <lineage>
        <taxon>Eukaryota</taxon>
        <taxon>Metazoa</taxon>
        <taxon>Spiralia</taxon>
        <taxon>Lophotrochozoa</taxon>
        <taxon>Mollusca</taxon>
        <taxon>Bivalvia</taxon>
        <taxon>Autobranchia</taxon>
        <taxon>Heteroconchia</taxon>
        <taxon>Palaeoheterodonta</taxon>
        <taxon>Unionida</taxon>
        <taxon>Unionoidea</taxon>
        <taxon>Unionidae</taxon>
        <taxon>Ambleminae</taxon>
        <taxon>Lampsilini</taxon>
        <taxon>Potamilus</taxon>
    </lineage>
</organism>
<name>A0AAE0VGU1_9BIVA</name>
<comment type="caution">
    <text evidence="3">The sequence shown here is derived from an EMBL/GenBank/DDBJ whole genome shotgun (WGS) entry which is preliminary data.</text>
</comment>
<dbReference type="SUPFAM" id="SSF56059">
    <property type="entry name" value="Glutathione synthetase ATP-binding domain-like"/>
    <property type="match status" value="1"/>
</dbReference>
<dbReference type="AlphaFoldDB" id="A0AAE0VGU1"/>
<dbReference type="PANTHER" id="PTHR48066">
    <property type="entry name" value="CARNOSINE SYNTHASE 1"/>
    <property type="match status" value="1"/>
</dbReference>
<evidence type="ECO:0000259" key="2">
    <source>
        <dbReference type="PROSITE" id="PS50975"/>
    </source>
</evidence>